<accession>A0A2W7NAG4</accession>
<dbReference type="Pfam" id="PF07331">
    <property type="entry name" value="TctB"/>
    <property type="match status" value="1"/>
</dbReference>
<name>A0A2W7NAG4_9RHOB</name>
<comment type="caution">
    <text evidence="3">The sequence shown here is derived from an EMBL/GenBank/DDBJ whole genome shotgun (WGS) entry which is preliminary data.</text>
</comment>
<keyword evidence="4" id="KW-1185">Reference proteome</keyword>
<dbReference type="RefSeq" id="WP_111536844.1">
    <property type="nucleotide sequence ID" value="NZ_QKZL01000005.1"/>
</dbReference>
<feature type="domain" description="DUF1468" evidence="2">
    <location>
        <begin position="11"/>
        <end position="160"/>
    </location>
</feature>
<dbReference type="AlphaFoldDB" id="A0A2W7NAG4"/>
<evidence type="ECO:0000256" key="1">
    <source>
        <dbReference type="SAM" id="Phobius"/>
    </source>
</evidence>
<evidence type="ECO:0000313" key="3">
    <source>
        <dbReference type="EMBL" id="PZX17068.1"/>
    </source>
</evidence>
<feature type="transmembrane region" description="Helical" evidence="1">
    <location>
        <begin position="132"/>
        <end position="157"/>
    </location>
</feature>
<dbReference type="InterPro" id="IPR009936">
    <property type="entry name" value="DUF1468"/>
</dbReference>
<keyword evidence="1" id="KW-0812">Transmembrane</keyword>
<feature type="transmembrane region" description="Helical" evidence="1">
    <location>
        <begin position="103"/>
        <end position="120"/>
    </location>
</feature>
<dbReference type="Proteomes" id="UP000248916">
    <property type="component" value="Unassembled WGS sequence"/>
</dbReference>
<proteinExistence type="predicted"/>
<gene>
    <name evidence="3" type="ORF">LX81_01699</name>
</gene>
<feature type="transmembrane region" description="Helical" evidence="1">
    <location>
        <begin position="40"/>
        <end position="60"/>
    </location>
</feature>
<dbReference type="EMBL" id="QKZL01000005">
    <property type="protein sequence ID" value="PZX17068.1"/>
    <property type="molecule type" value="Genomic_DNA"/>
</dbReference>
<feature type="transmembrane region" description="Helical" evidence="1">
    <location>
        <begin position="80"/>
        <end position="97"/>
    </location>
</feature>
<organism evidence="3 4">
    <name type="scientific">Palleronia aestuarii</name>
    <dbReference type="NCBI Taxonomy" id="568105"/>
    <lineage>
        <taxon>Bacteria</taxon>
        <taxon>Pseudomonadati</taxon>
        <taxon>Pseudomonadota</taxon>
        <taxon>Alphaproteobacteria</taxon>
        <taxon>Rhodobacterales</taxon>
        <taxon>Roseobacteraceae</taxon>
        <taxon>Palleronia</taxon>
    </lineage>
</organism>
<sequence length="160" mass="17040">MTMSLADRLTAIVLGALGLSMAVGGYTMDRLEIRQIHPASIPGLVPMILGALLALCAGLLWREAARAREEDAQTFHDGSWLRLAVTAGLCLVYALVLVGWLPFFWSTAIFTAAFSAIFSWQAEASTFVRARSLAVSAILGGAVALGTSALFAEVFLVRLP</sequence>
<evidence type="ECO:0000313" key="4">
    <source>
        <dbReference type="Proteomes" id="UP000248916"/>
    </source>
</evidence>
<dbReference type="OrthoDB" id="6195486at2"/>
<protein>
    <submittedName>
        <fullName evidence="3">Putative tricarboxylic transport membrane protein</fullName>
    </submittedName>
</protein>
<reference evidence="3 4" key="1">
    <citation type="submission" date="2018-06" db="EMBL/GenBank/DDBJ databases">
        <title>Genomic Encyclopedia of Archaeal and Bacterial Type Strains, Phase II (KMG-II): from individual species to whole genera.</title>
        <authorList>
            <person name="Goeker M."/>
        </authorList>
    </citation>
    <scope>NUCLEOTIDE SEQUENCE [LARGE SCALE GENOMIC DNA]</scope>
    <source>
        <strain evidence="3 4">DSM 22009</strain>
    </source>
</reference>
<keyword evidence="1" id="KW-1133">Transmembrane helix</keyword>
<evidence type="ECO:0000259" key="2">
    <source>
        <dbReference type="Pfam" id="PF07331"/>
    </source>
</evidence>
<keyword evidence="1" id="KW-0472">Membrane</keyword>